<evidence type="ECO:0000313" key="2">
    <source>
        <dbReference type="Proteomes" id="UP001050691"/>
    </source>
</evidence>
<dbReference type="EMBL" id="BPWL01000001">
    <property type="protein sequence ID" value="GJJ06673.1"/>
    <property type="molecule type" value="Genomic_DNA"/>
</dbReference>
<gene>
    <name evidence="1" type="ORF">Clacol_000868</name>
</gene>
<sequence>MRNDAQLVYNVSAIDSTHAELALIEGRVRSQMESMLGRATETTVAYTGFIRLLSLTDFWASNLHSVGRSDLYYEHPPVYDYRFLKIYHQHSNFQNKVIKDEHTH</sequence>
<dbReference type="AlphaFoldDB" id="A0AAV5A205"/>
<organism evidence="1 2">
    <name type="scientific">Clathrus columnatus</name>
    <dbReference type="NCBI Taxonomy" id="1419009"/>
    <lineage>
        <taxon>Eukaryota</taxon>
        <taxon>Fungi</taxon>
        <taxon>Dikarya</taxon>
        <taxon>Basidiomycota</taxon>
        <taxon>Agaricomycotina</taxon>
        <taxon>Agaricomycetes</taxon>
        <taxon>Phallomycetidae</taxon>
        <taxon>Phallales</taxon>
        <taxon>Clathraceae</taxon>
        <taxon>Clathrus</taxon>
    </lineage>
</organism>
<name>A0AAV5A205_9AGAM</name>
<dbReference type="Proteomes" id="UP001050691">
    <property type="component" value="Unassembled WGS sequence"/>
</dbReference>
<protein>
    <submittedName>
        <fullName evidence="1">Uncharacterized protein</fullName>
    </submittedName>
</protein>
<accession>A0AAV5A205</accession>
<evidence type="ECO:0000313" key="1">
    <source>
        <dbReference type="EMBL" id="GJJ06673.1"/>
    </source>
</evidence>
<proteinExistence type="predicted"/>
<comment type="caution">
    <text evidence="1">The sequence shown here is derived from an EMBL/GenBank/DDBJ whole genome shotgun (WGS) entry which is preliminary data.</text>
</comment>
<keyword evidence="2" id="KW-1185">Reference proteome</keyword>
<reference evidence="1" key="1">
    <citation type="submission" date="2021-10" db="EMBL/GenBank/DDBJ databases">
        <title>De novo Genome Assembly of Clathrus columnatus (Basidiomycota, Fungi) Using Illumina and Nanopore Sequence Data.</title>
        <authorList>
            <person name="Ogiso-Tanaka E."/>
            <person name="Itagaki H."/>
            <person name="Hosoya T."/>
            <person name="Hosaka K."/>
        </authorList>
    </citation>
    <scope>NUCLEOTIDE SEQUENCE</scope>
    <source>
        <strain evidence="1">MO-923</strain>
    </source>
</reference>